<name>A0AA38H9D5_9TREE</name>
<dbReference type="PANTHER" id="PTHR10707:SF10">
    <property type="entry name" value="CYTOCHROME C OXIDASE SUBUNIT 4"/>
    <property type="match status" value="1"/>
</dbReference>
<feature type="compositionally biased region" description="Polar residues" evidence="11">
    <location>
        <begin position="149"/>
        <end position="161"/>
    </location>
</feature>
<dbReference type="SUPFAM" id="SSF81406">
    <property type="entry name" value="Mitochondrial cytochrome c oxidase subunit IV"/>
    <property type="match status" value="1"/>
</dbReference>
<dbReference type="Gene3D" id="1.10.442.10">
    <property type="entry name" value="Cytochrome c oxidase subunit IV"/>
    <property type="match status" value="1"/>
</dbReference>
<accession>A0AA38H9D5</accession>
<keyword evidence="9" id="KW-0496">Mitochondrion</keyword>
<comment type="subcellular location">
    <subcellularLocation>
        <location evidence="1">Mitochondrion inner membrane</location>
        <topology evidence="1">Single-pass membrane protein</topology>
    </subcellularLocation>
</comment>
<evidence type="ECO:0000256" key="6">
    <source>
        <dbReference type="ARBA" id="ARBA00022946"/>
    </source>
</evidence>
<evidence type="ECO:0000256" key="4">
    <source>
        <dbReference type="ARBA" id="ARBA00022692"/>
    </source>
</evidence>
<dbReference type="GO" id="GO:0045277">
    <property type="term" value="C:respiratory chain complex IV"/>
    <property type="evidence" value="ECO:0007669"/>
    <property type="project" value="InterPro"/>
</dbReference>
<dbReference type="PANTHER" id="PTHR10707">
    <property type="entry name" value="CYTOCHROME C OXIDASE SUBUNIT IV"/>
    <property type="match status" value="1"/>
</dbReference>
<evidence type="ECO:0000256" key="11">
    <source>
        <dbReference type="SAM" id="MobiDB-lite"/>
    </source>
</evidence>
<reference evidence="12" key="1">
    <citation type="journal article" date="2022" name="G3 (Bethesda)">
        <title>High quality genome of the basidiomycete yeast Dioszegia hungarica PDD-24b-2 isolated from cloud water.</title>
        <authorList>
            <person name="Jarrige D."/>
            <person name="Haridas S."/>
            <person name="Bleykasten-Grosshans C."/>
            <person name="Joly M."/>
            <person name="Nadalig T."/>
            <person name="Sancelme M."/>
            <person name="Vuilleumier S."/>
            <person name="Grigoriev I.V."/>
            <person name="Amato P."/>
            <person name="Bringel F."/>
        </authorList>
    </citation>
    <scope>NUCLEOTIDE SEQUENCE</scope>
    <source>
        <strain evidence="12">PDD-24b-2</strain>
    </source>
</reference>
<keyword evidence="13" id="KW-1185">Reference proteome</keyword>
<dbReference type="GO" id="GO:0005743">
    <property type="term" value="C:mitochondrial inner membrane"/>
    <property type="evidence" value="ECO:0007669"/>
    <property type="project" value="UniProtKB-SubCell"/>
</dbReference>
<evidence type="ECO:0000313" key="13">
    <source>
        <dbReference type="Proteomes" id="UP001164286"/>
    </source>
</evidence>
<dbReference type="Proteomes" id="UP001164286">
    <property type="component" value="Unassembled WGS sequence"/>
</dbReference>
<dbReference type="InterPro" id="IPR004203">
    <property type="entry name" value="Cyt_c_oxidase_su4_fam"/>
</dbReference>
<dbReference type="Pfam" id="PF02936">
    <property type="entry name" value="COX4"/>
    <property type="match status" value="1"/>
</dbReference>
<evidence type="ECO:0000256" key="10">
    <source>
        <dbReference type="ARBA" id="ARBA00023136"/>
    </source>
</evidence>
<protein>
    <submittedName>
        <fullName evidence="12">Cytochrome c oxidase subunit V</fullName>
    </submittedName>
</protein>
<dbReference type="RefSeq" id="XP_052945827.1">
    <property type="nucleotide sequence ID" value="XM_053087011.1"/>
</dbReference>
<comment type="pathway">
    <text evidence="2">Energy metabolism; oxidative phosphorylation.</text>
</comment>
<dbReference type="CDD" id="cd00922">
    <property type="entry name" value="Cyt_c_Oxidase_IV"/>
    <property type="match status" value="1"/>
</dbReference>
<evidence type="ECO:0000256" key="7">
    <source>
        <dbReference type="ARBA" id="ARBA00022989"/>
    </source>
</evidence>
<dbReference type="AlphaFoldDB" id="A0AA38H9D5"/>
<dbReference type="GO" id="GO:0006123">
    <property type="term" value="P:mitochondrial electron transport, cytochrome c to oxygen"/>
    <property type="evidence" value="ECO:0007669"/>
    <property type="project" value="InterPro"/>
</dbReference>
<dbReference type="GeneID" id="77726212"/>
<dbReference type="InterPro" id="IPR036639">
    <property type="entry name" value="Cyt_c_oxidase_su4_sf"/>
</dbReference>
<gene>
    <name evidence="12" type="ORF">MKK02DRAFT_25255</name>
</gene>
<organism evidence="12 13">
    <name type="scientific">Dioszegia hungarica</name>
    <dbReference type="NCBI Taxonomy" id="4972"/>
    <lineage>
        <taxon>Eukaryota</taxon>
        <taxon>Fungi</taxon>
        <taxon>Dikarya</taxon>
        <taxon>Basidiomycota</taxon>
        <taxon>Agaricomycotina</taxon>
        <taxon>Tremellomycetes</taxon>
        <taxon>Tremellales</taxon>
        <taxon>Bulleribasidiaceae</taxon>
        <taxon>Dioszegia</taxon>
    </lineage>
</organism>
<evidence type="ECO:0000256" key="8">
    <source>
        <dbReference type="ARBA" id="ARBA00023002"/>
    </source>
</evidence>
<evidence type="ECO:0000256" key="1">
    <source>
        <dbReference type="ARBA" id="ARBA00004434"/>
    </source>
</evidence>
<dbReference type="FunFam" id="1.10.442.10:FF:000002">
    <property type="entry name" value="Cytochrome c oxidase subunit V"/>
    <property type="match status" value="1"/>
</dbReference>
<evidence type="ECO:0000313" key="12">
    <source>
        <dbReference type="EMBL" id="KAI9636050.1"/>
    </source>
</evidence>
<keyword evidence="6" id="KW-0809">Transit peptide</keyword>
<comment type="similarity">
    <text evidence="3">Belongs to the cytochrome c oxidase IV family.</text>
</comment>
<sequence>MSILRSLPRTLPRVATPAIRSYASAASPSISVTSTRSNASAPALANIEASWKSLPAEEQFEVYQQLEELQKRDWKELSVDEKKAAYFVAFGPHGPRAPTMPEGNTQKVFLYTAAAVAAAFGLFTFARSRAKGPAPTVTREYQEQMTEYMRSQNQNPISGVSSEGYKGKGMVTL</sequence>
<evidence type="ECO:0000256" key="5">
    <source>
        <dbReference type="ARBA" id="ARBA00022792"/>
    </source>
</evidence>
<keyword evidence="10" id="KW-0472">Membrane</keyword>
<evidence type="ECO:0000256" key="3">
    <source>
        <dbReference type="ARBA" id="ARBA00008135"/>
    </source>
</evidence>
<keyword evidence="7" id="KW-1133">Transmembrane helix</keyword>
<evidence type="ECO:0000256" key="2">
    <source>
        <dbReference type="ARBA" id="ARBA00004673"/>
    </source>
</evidence>
<dbReference type="GO" id="GO:0016491">
    <property type="term" value="F:oxidoreductase activity"/>
    <property type="evidence" value="ECO:0007669"/>
    <property type="project" value="UniProtKB-KW"/>
</dbReference>
<evidence type="ECO:0000256" key="9">
    <source>
        <dbReference type="ARBA" id="ARBA00023128"/>
    </source>
</evidence>
<dbReference type="EMBL" id="JAKWFO010000005">
    <property type="protein sequence ID" value="KAI9636050.1"/>
    <property type="molecule type" value="Genomic_DNA"/>
</dbReference>
<comment type="caution">
    <text evidence="12">The sequence shown here is derived from an EMBL/GenBank/DDBJ whole genome shotgun (WGS) entry which is preliminary data.</text>
</comment>
<keyword evidence="5" id="KW-0999">Mitochondrion inner membrane</keyword>
<proteinExistence type="inferred from homology"/>
<keyword evidence="8" id="KW-0560">Oxidoreductase</keyword>
<feature type="region of interest" description="Disordered" evidence="11">
    <location>
        <begin position="149"/>
        <end position="173"/>
    </location>
</feature>
<keyword evidence="4" id="KW-0812">Transmembrane</keyword>